<sequence>MNLQKIILILFVSVGILLTGCSEESTLRTDEIIEKVLAEDQNFQSYYAEAELKTYENNELIEHSIMEEKRSGEKVKVIMKNVQTGGEEILINDGKTMTAYDKIENKAMIVNDIETLEIPNRSPKENVITLLENLKGSHEYEYLGEEKVNDFHTHHIKLKAKEKNSLYGEIELWIDKKTWFIVKSINTSGSIRMESVYSVIDTTPKFSDNTFIISLPDDVKFINLEAELNETEGTIEEAKEKLGQSFLVLNEENVKLDKVDITKRGGDINQSEITLTYIYEDDISEISLSIFPTPEEDEYAINHNMKIRGQNAEYMKEINAYTWDEEGLRYTLIIEEIGSTFSEEKVIKLTEGMVKSS</sequence>
<evidence type="ECO:0000313" key="2">
    <source>
        <dbReference type="EMBL" id="MCU9593346.1"/>
    </source>
</evidence>
<keyword evidence="3" id="KW-1185">Reference proteome</keyword>
<dbReference type="InterPro" id="IPR033399">
    <property type="entry name" value="TP_0789-like"/>
</dbReference>
<accession>A0ABT2WCD5</accession>
<protein>
    <submittedName>
        <fullName evidence="2">Outer membrane lipoprotein-sorting protein</fullName>
    </submittedName>
</protein>
<organism evidence="2 3">
    <name type="scientific">Pallidibacillus thermolactis</name>
    <dbReference type="NCBI Taxonomy" id="251051"/>
    <lineage>
        <taxon>Bacteria</taxon>
        <taxon>Bacillati</taxon>
        <taxon>Bacillota</taxon>
        <taxon>Bacilli</taxon>
        <taxon>Bacillales</taxon>
        <taxon>Bacillaceae</taxon>
        <taxon>Pallidibacillus</taxon>
    </lineage>
</organism>
<dbReference type="Pfam" id="PF17131">
    <property type="entry name" value="LolA_like"/>
    <property type="match status" value="1"/>
</dbReference>
<dbReference type="Gene3D" id="2.50.20.10">
    <property type="entry name" value="Lipoprotein localisation LolA/LolB/LppX"/>
    <property type="match status" value="1"/>
</dbReference>
<name>A0ABT2WCD5_9BACI</name>
<proteinExistence type="predicted"/>
<dbReference type="PANTHER" id="PTHR37507">
    <property type="entry name" value="SPORULATION PROTEIN YDCC"/>
    <property type="match status" value="1"/>
</dbReference>
<dbReference type="SUPFAM" id="SSF89392">
    <property type="entry name" value="Prokaryotic lipoproteins and lipoprotein localization factors"/>
    <property type="match status" value="1"/>
</dbReference>
<dbReference type="PROSITE" id="PS51257">
    <property type="entry name" value="PROKAR_LIPOPROTEIN"/>
    <property type="match status" value="1"/>
</dbReference>
<dbReference type="PANTHER" id="PTHR37507:SF2">
    <property type="entry name" value="SPORULATION PROTEIN YDCC"/>
    <property type="match status" value="1"/>
</dbReference>
<comment type="caution">
    <text evidence="2">The sequence shown here is derived from an EMBL/GenBank/DDBJ whole genome shotgun (WGS) entry which is preliminary data.</text>
</comment>
<gene>
    <name evidence="2" type="ORF">OEV82_02600</name>
</gene>
<dbReference type="InterPro" id="IPR052944">
    <property type="entry name" value="Sporulation_related"/>
</dbReference>
<dbReference type="RefSeq" id="WP_263060911.1">
    <property type="nucleotide sequence ID" value="NZ_JAOUSE010000004.1"/>
</dbReference>
<feature type="domain" description="Uncharacterized protein TP-0789" evidence="1">
    <location>
        <begin position="135"/>
        <end position="188"/>
    </location>
</feature>
<dbReference type="InterPro" id="IPR029046">
    <property type="entry name" value="LolA/LolB/LppX"/>
</dbReference>
<dbReference type="Proteomes" id="UP001208656">
    <property type="component" value="Unassembled WGS sequence"/>
</dbReference>
<dbReference type="EMBL" id="JAOUSE010000004">
    <property type="protein sequence ID" value="MCU9593346.1"/>
    <property type="molecule type" value="Genomic_DNA"/>
</dbReference>
<evidence type="ECO:0000259" key="1">
    <source>
        <dbReference type="Pfam" id="PF17131"/>
    </source>
</evidence>
<evidence type="ECO:0000313" key="3">
    <source>
        <dbReference type="Proteomes" id="UP001208656"/>
    </source>
</evidence>
<keyword evidence="2" id="KW-0449">Lipoprotein</keyword>
<reference evidence="2 3" key="1">
    <citation type="submission" date="2022-10" db="EMBL/GenBank/DDBJ databases">
        <title>Description of Fervidibacillus gen. nov. in the family Fervidibacillaceae fam. nov. with two species, Fervidibacillus albus sp. nov., and Fervidibacillus halotolerans sp. nov., isolated from tidal flat sediments.</title>
        <authorList>
            <person name="Kwon K.K."/>
            <person name="Yang S.-H."/>
        </authorList>
    </citation>
    <scope>NUCLEOTIDE SEQUENCE [LARGE SCALE GENOMIC DNA]</scope>
    <source>
        <strain evidence="2 3">DSM 23332</strain>
    </source>
</reference>